<feature type="modified residue" description="4-aspartylphosphate" evidence="2">
    <location>
        <position position="58"/>
    </location>
</feature>
<dbReference type="PANTHER" id="PTHR44591:SF3">
    <property type="entry name" value="RESPONSE REGULATORY DOMAIN-CONTAINING PROTEIN"/>
    <property type="match status" value="1"/>
</dbReference>
<dbReference type="InterPro" id="IPR011006">
    <property type="entry name" value="CheY-like_superfamily"/>
</dbReference>
<evidence type="ECO:0000313" key="4">
    <source>
        <dbReference type="EMBL" id="KYC42528.1"/>
    </source>
</evidence>
<name>A0A139XCV9_9CYAN</name>
<dbReference type="Gene3D" id="3.40.50.2300">
    <property type="match status" value="1"/>
</dbReference>
<dbReference type="Proteomes" id="UP000076925">
    <property type="component" value="Unassembled WGS sequence"/>
</dbReference>
<proteinExistence type="predicted"/>
<comment type="caution">
    <text evidence="4">The sequence shown here is derived from an EMBL/GenBank/DDBJ whole genome shotgun (WGS) entry which is preliminary data.</text>
</comment>
<organism evidence="4 5">
    <name type="scientific">Scytonema hofmannii PCC 7110</name>
    <dbReference type="NCBI Taxonomy" id="128403"/>
    <lineage>
        <taxon>Bacteria</taxon>
        <taxon>Bacillati</taxon>
        <taxon>Cyanobacteriota</taxon>
        <taxon>Cyanophyceae</taxon>
        <taxon>Nostocales</taxon>
        <taxon>Scytonemataceae</taxon>
        <taxon>Scytonema</taxon>
    </lineage>
</organism>
<dbReference type="SMART" id="SM00448">
    <property type="entry name" value="REC"/>
    <property type="match status" value="1"/>
</dbReference>
<dbReference type="Pfam" id="PF00072">
    <property type="entry name" value="Response_reg"/>
    <property type="match status" value="1"/>
</dbReference>
<evidence type="ECO:0000313" key="5">
    <source>
        <dbReference type="Proteomes" id="UP000076925"/>
    </source>
</evidence>
<evidence type="ECO:0000259" key="3">
    <source>
        <dbReference type="PROSITE" id="PS50110"/>
    </source>
</evidence>
<reference evidence="4 5" key="1">
    <citation type="journal article" date="2013" name="Genome Biol. Evol.">
        <title>Genomes of Stigonematalean cyanobacteria (subsection V) and the evolution of oxygenic photosynthesis from prokaryotes to plastids.</title>
        <authorList>
            <person name="Dagan T."/>
            <person name="Roettger M."/>
            <person name="Stucken K."/>
            <person name="Landan G."/>
            <person name="Koch R."/>
            <person name="Major P."/>
            <person name="Gould S.B."/>
            <person name="Goremykin V.V."/>
            <person name="Rippka R."/>
            <person name="Tandeau de Marsac N."/>
            <person name="Gugger M."/>
            <person name="Lockhart P.J."/>
            <person name="Allen J.F."/>
            <person name="Brune I."/>
            <person name="Maus I."/>
            <person name="Puhler A."/>
            <person name="Martin W.F."/>
        </authorList>
    </citation>
    <scope>NUCLEOTIDE SEQUENCE [LARGE SCALE GENOMIC DNA]</scope>
    <source>
        <strain evidence="4 5">PCC 7110</strain>
    </source>
</reference>
<protein>
    <submittedName>
        <fullName evidence="4">Fis family transcriptional regulator</fullName>
    </submittedName>
</protein>
<sequence>MKIMIVDDEQDVQLLFQQKFRRESRQNQITLYFAFSGEEALERLQNNLTKSLSLILADINMPGMNGLELLKIIKERFPDLKVFIITAYDDDNNYQTAKNLGADDYITKPIEFNKLKEKILSL</sequence>
<dbReference type="InterPro" id="IPR001789">
    <property type="entry name" value="Sig_transdc_resp-reg_receiver"/>
</dbReference>
<dbReference type="AlphaFoldDB" id="A0A139XCV9"/>
<dbReference type="STRING" id="128403.WA1_21450"/>
<keyword evidence="5" id="KW-1185">Reference proteome</keyword>
<dbReference type="PANTHER" id="PTHR44591">
    <property type="entry name" value="STRESS RESPONSE REGULATOR PROTEIN 1"/>
    <property type="match status" value="1"/>
</dbReference>
<keyword evidence="1 2" id="KW-0597">Phosphoprotein</keyword>
<evidence type="ECO:0000256" key="2">
    <source>
        <dbReference type="PROSITE-ProRule" id="PRU00169"/>
    </source>
</evidence>
<evidence type="ECO:0000256" key="1">
    <source>
        <dbReference type="ARBA" id="ARBA00022553"/>
    </source>
</evidence>
<dbReference type="GO" id="GO:0000160">
    <property type="term" value="P:phosphorelay signal transduction system"/>
    <property type="evidence" value="ECO:0007669"/>
    <property type="project" value="InterPro"/>
</dbReference>
<dbReference type="SUPFAM" id="SSF52172">
    <property type="entry name" value="CheY-like"/>
    <property type="match status" value="1"/>
</dbReference>
<dbReference type="OrthoDB" id="9808843at2"/>
<gene>
    <name evidence="4" type="ORF">WA1_21450</name>
</gene>
<accession>A0A139XCV9</accession>
<dbReference type="PROSITE" id="PS50110">
    <property type="entry name" value="RESPONSE_REGULATORY"/>
    <property type="match status" value="1"/>
</dbReference>
<feature type="domain" description="Response regulatory" evidence="3">
    <location>
        <begin position="2"/>
        <end position="122"/>
    </location>
</feature>
<dbReference type="EMBL" id="ANNX02000020">
    <property type="protein sequence ID" value="KYC42528.1"/>
    <property type="molecule type" value="Genomic_DNA"/>
</dbReference>
<dbReference type="InterPro" id="IPR050595">
    <property type="entry name" value="Bact_response_regulator"/>
</dbReference>